<evidence type="ECO:0000256" key="11">
    <source>
        <dbReference type="ARBA" id="ARBA00023180"/>
    </source>
</evidence>
<dbReference type="GeneID" id="100337542"/>
<dbReference type="GO" id="GO:0006491">
    <property type="term" value="P:N-glycan processing"/>
    <property type="evidence" value="ECO:0000318"/>
    <property type="project" value="GO_Central"/>
</dbReference>
<name>A0A803TB61_ANOCA</name>
<dbReference type="GO" id="GO:0000139">
    <property type="term" value="C:Golgi membrane"/>
    <property type="evidence" value="ECO:0007669"/>
    <property type="project" value="UniProtKB-SubCell"/>
</dbReference>
<evidence type="ECO:0000256" key="8">
    <source>
        <dbReference type="ARBA" id="ARBA00023034"/>
    </source>
</evidence>
<evidence type="ECO:0000256" key="9">
    <source>
        <dbReference type="ARBA" id="ARBA00023136"/>
    </source>
</evidence>
<accession>A0A803TB61</accession>
<keyword evidence="3" id="KW-0328">Glycosyltransferase</keyword>
<dbReference type="RefSeq" id="XP_062840501.1">
    <property type="nucleotide sequence ID" value="XM_062984431.1"/>
</dbReference>
<dbReference type="GeneTree" id="ENSGT01030000234535"/>
<dbReference type="PIRSF" id="PIRSF005557">
    <property type="entry name" value="Sialyl_trans"/>
    <property type="match status" value="1"/>
</dbReference>
<keyword evidence="11" id="KW-0325">Glycoprotein</keyword>
<evidence type="ECO:0000256" key="12">
    <source>
        <dbReference type="PIRSR" id="PIRSR005557-2"/>
    </source>
</evidence>
<dbReference type="RefSeq" id="XP_062840502.1">
    <property type="nucleotide sequence ID" value="XM_062984432.1"/>
</dbReference>
<feature type="transmembrane region" description="Helical" evidence="13">
    <location>
        <begin position="7"/>
        <end position="26"/>
    </location>
</feature>
<protein>
    <submittedName>
        <fullName evidence="14">Uncharacterized protein</fullName>
    </submittedName>
</protein>
<dbReference type="Gene3D" id="3.90.1480.20">
    <property type="entry name" value="Glycosyl transferase family 29"/>
    <property type="match status" value="1"/>
</dbReference>
<keyword evidence="9 13" id="KW-0472">Membrane</keyword>
<feature type="disulfide bond" evidence="12">
    <location>
        <begin position="145"/>
        <end position="292"/>
    </location>
</feature>
<evidence type="ECO:0000256" key="1">
    <source>
        <dbReference type="ARBA" id="ARBA00004323"/>
    </source>
</evidence>
<keyword evidence="10" id="KW-1015">Disulfide bond</keyword>
<evidence type="ECO:0000256" key="5">
    <source>
        <dbReference type="ARBA" id="ARBA00022692"/>
    </source>
</evidence>
<evidence type="ECO:0000313" key="15">
    <source>
        <dbReference type="Proteomes" id="UP000001646"/>
    </source>
</evidence>
<dbReference type="InterPro" id="IPR012163">
    <property type="entry name" value="Sialyl_trans"/>
</dbReference>
<reference evidence="14" key="2">
    <citation type="submission" date="2025-08" db="UniProtKB">
        <authorList>
            <consortium name="Ensembl"/>
        </authorList>
    </citation>
    <scope>IDENTIFICATION</scope>
</reference>
<evidence type="ECO:0000256" key="4">
    <source>
        <dbReference type="ARBA" id="ARBA00022679"/>
    </source>
</evidence>
<dbReference type="Pfam" id="PF00777">
    <property type="entry name" value="Glyco_transf_29"/>
    <property type="match status" value="1"/>
</dbReference>
<dbReference type="Proteomes" id="UP000001646">
    <property type="component" value="Unplaced"/>
</dbReference>
<organism evidence="14 15">
    <name type="scientific">Anolis carolinensis</name>
    <name type="common">Green anole</name>
    <name type="synonym">American chameleon</name>
    <dbReference type="NCBI Taxonomy" id="28377"/>
    <lineage>
        <taxon>Eukaryota</taxon>
        <taxon>Metazoa</taxon>
        <taxon>Chordata</taxon>
        <taxon>Craniata</taxon>
        <taxon>Vertebrata</taxon>
        <taxon>Euteleostomi</taxon>
        <taxon>Lepidosauria</taxon>
        <taxon>Squamata</taxon>
        <taxon>Bifurcata</taxon>
        <taxon>Unidentata</taxon>
        <taxon>Episquamata</taxon>
        <taxon>Toxicofera</taxon>
        <taxon>Iguania</taxon>
        <taxon>Dactyloidae</taxon>
        <taxon>Anolis</taxon>
    </lineage>
</organism>
<keyword evidence="7 13" id="KW-1133">Transmembrane helix</keyword>
<keyword evidence="5 13" id="KW-0812">Transmembrane</keyword>
<dbReference type="PANTHER" id="PTHR11987">
    <property type="entry name" value="ALPHA-2,8-SIALYLTRANSFERASE"/>
    <property type="match status" value="1"/>
</dbReference>
<comment type="subcellular location">
    <subcellularLocation>
        <location evidence="1">Golgi apparatus membrane</location>
        <topology evidence="1">Single-pass type II membrane protein</topology>
    </subcellularLocation>
</comment>
<dbReference type="PANTHER" id="PTHR11987:SF29">
    <property type="entry name" value="ALPHA-2,8-SIALYLTRANSFERASE 8F"/>
    <property type="match status" value="1"/>
</dbReference>
<dbReference type="Ensembl" id="ENSACAT00000040559.1">
    <property type="protein sequence ID" value="ENSACAP00000032451.1"/>
    <property type="gene ID" value="ENSACAG00000042049.1"/>
</dbReference>
<dbReference type="InterPro" id="IPR038578">
    <property type="entry name" value="GT29-like_sf"/>
</dbReference>
<keyword evidence="8" id="KW-0333">Golgi apparatus</keyword>
<evidence type="ECO:0000256" key="13">
    <source>
        <dbReference type="SAM" id="Phobius"/>
    </source>
</evidence>
<dbReference type="GO" id="GO:0003828">
    <property type="term" value="F:alpha-N-acetylneuraminate alpha-2,8-sialyltransferase activity"/>
    <property type="evidence" value="ECO:0000318"/>
    <property type="project" value="GO_Central"/>
</dbReference>
<dbReference type="RefSeq" id="XP_062840504.1">
    <property type="nucleotide sequence ID" value="XM_062984434.1"/>
</dbReference>
<evidence type="ECO:0000256" key="10">
    <source>
        <dbReference type="ARBA" id="ARBA00023157"/>
    </source>
</evidence>
<dbReference type="KEGG" id="acs:100337542"/>
<dbReference type="CTD" id="100337542"/>
<keyword evidence="15" id="KW-1185">Reference proteome</keyword>
<evidence type="ECO:0000256" key="3">
    <source>
        <dbReference type="ARBA" id="ARBA00022676"/>
    </source>
</evidence>
<gene>
    <name evidence="14" type="primary">siat8g-r2</name>
</gene>
<dbReference type="InterPro" id="IPR050943">
    <property type="entry name" value="Glycosyltr_29_Sialyltrsf"/>
</dbReference>
<dbReference type="RefSeq" id="XP_062840503.1">
    <property type="nucleotide sequence ID" value="XM_062984433.1"/>
</dbReference>
<comment type="similarity">
    <text evidence="2">Belongs to the glycosyltransferase 29 family.</text>
</comment>
<dbReference type="OrthoDB" id="10264956at2759"/>
<reference evidence="14" key="3">
    <citation type="submission" date="2025-09" db="UniProtKB">
        <authorList>
            <consortium name="Ensembl"/>
        </authorList>
    </citation>
    <scope>IDENTIFICATION</scope>
</reference>
<dbReference type="AlphaFoldDB" id="A0A803TB61"/>
<reference evidence="14" key="1">
    <citation type="submission" date="2009-12" db="EMBL/GenBank/DDBJ databases">
        <title>The Genome Sequence of Anolis carolinensis (Green Anole Lizard).</title>
        <authorList>
            <consortium name="The Genome Sequencing Platform"/>
            <person name="Di Palma F."/>
            <person name="Alfoldi J."/>
            <person name="Heiman D."/>
            <person name="Young S."/>
            <person name="Grabherr M."/>
            <person name="Johnson J."/>
            <person name="Lander E.S."/>
            <person name="Lindblad-Toh K."/>
        </authorList>
    </citation>
    <scope>NUCLEOTIDE SEQUENCE [LARGE SCALE GENOMIC DNA]</scope>
    <source>
        <strain evidence="14">JBL SC #1</strain>
    </source>
</reference>
<proteinExistence type="inferred from homology"/>
<evidence type="ECO:0000256" key="2">
    <source>
        <dbReference type="ARBA" id="ARBA00006003"/>
    </source>
</evidence>
<dbReference type="InterPro" id="IPR001675">
    <property type="entry name" value="Glyco_trans_29"/>
</dbReference>
<evidence type="ECO:0000256" key="7">
    <source>
        <dbReference type="ARBA" id="ARBA00022989"/>
    </source>
</evidence>
<dbReference type="GO" id="GO:0009311">
    <property type="term" value="P:oligosaccharide metabolic process"/>
    <property type="evidence" value="ECO:0000318"/>
    <property type="project" value="GO_Central"/>
</dbReference>
<dbReference type="RefSeq" id="XP_008122285.1">
    <property type="nucleotide sequence ID" value="XM_008124078.3"/>
</dbReference>
<keyword evidence="6" id="KW-0735">Signal-anchor</keyword>
<dbReference type="InParanoid" id="A0A803TB61"/>
<evidence type="ECO:0000313" key="14">
    <source>
        <dbReference type="Ensembl" id="ENSACAP00000032451.1"/>
    </source>
</evidence>
<sequence length="353" mass="40764">MALNRRLKFGFTVAAALIQFVILFTLKKYKNSILPKPDNHVQFYQKPENVQWINELPMQERKKLVHLLHTQEVPWKPDVTKVAQYRAELGQCCNASVQLVLTKENVPLGSNITYVNGNAKVAVKADLIELLPKISPFSHSRYKHCAVVGNSGILRQSRCGQEIDLADLVVRFNLPPLMFPEDTGTKTTLMTINPSILKEKFHFLQKEWDLFVDALNPYVNAVFLIPAFTHPDNEGMAYRALYTMEAMGLGKKVFFLNPKYQRSLTDYWRGERSWSPRLSSGFIFINMALEFCQHITLYGFWPFSRDLDGQAVSYHYYDDALPSDTAHNMSTEFSHYLHLYSQKVLFFRYGKCI</sequence>
<keyword evidence="4" id="KW-0808">Transferase</keyword>
<evidence type="ECO:0000256" key="6">
    <source>
        <dbReference type="ARBA" id="ARBA00022968"/>
    </source>
</evidence>